<proteinExistence type="inferred from homology"/>
<feature type="domain" description="Peptidase M13 C-terminal" evidence="8">
    <location>
        <begin position="492"/>
        <end position="693"/>
    </location>
</feature>
<name>A0A6G9AFQ6_9BACT</name>
<dbReference type="GO" id="GO:0046872">
    <property type="term" value="F:metal ion binding"/>
    <property type="evidence" value="ECO:0007669"/>
    <property type="project" value="UniProtKB-KW"/>
</dbReference>
<keyword evidence="11" id="KW-1185">Reference proteome</keyword>
<dbReference type="GO" id="GO:0005886">
    <property type="term" value="C:plasma membrane"/>
    <property type="evidence" value="ECO:0007669"/>
    <property type="project" value="TreeGrafter"/>
</dbReference>
<evidence type="ECO:0000256" key="3">
    <source>
        <dbReference type="ARBA" id="ARBA00022670"/>
    </source>
</evidence>
<reference evidence="10 11" key="1">
    <citation type="submission" date="2020-03" db="EMBL/GenBank/DDBJ databases">
        <authorList>
            <person name="Kim M.K."/>
        </authorList>
    </citation>
    <scope>NUCLEOTIDE SEQUENCE [LARGE SCALE GENOMIC DNA]</scope>
    <source>
        <strain evidence="10 11">BT328</strain>
    </source>
</reference>
<evidence type="ECO:0000313" key="10">
    <source>
        <dbReference type="EMBL" id="QIP11290.1"/>
    </source>
</evidence>
<dbReference type="InterPro" id="IPR042089">
    <property type="entry name" value="Peptidase_M13_dom_2"/>
</dbReference>
<dbReference type="Gene3D" id="3.40.390.10">
    <property type="entry name" value="Collagenase (Catalytic Domain)"/>
    <property type="match status" value="1"/>
</dbReference>
<dbReference type="EMBL" id="CP050063">
    <property type="protein sequence ID" value="QIP11290.1"/>
    <property type="molecule type" value="Genomic_DNA"/>
</dbReference>
<evidence type="ECO:0000256" key="6">
    <source>
        <dbReference type="ARBA" id="ARBA00022833"/>
    </source>
</evidence>
<evidence type="ECO:0000256" key="4">
    <source>
        <dbReference type="ARBA" id="ARBA00022723"/>
    </source>
</evidence>
<gene>
    <name evidence="10" type="ORF">G8759_00870</name>
</gene>
<evidence type="ECO:0000259" key="8">
    <source>
        <dbReference type="Pfam" id="PF01431"/>
    </source>
</evidence>
<feature type="domain" description="Peptidase M13 N-terminal" evidence="9">
    <location>
        <begin position="63"/>
        <end position="440"/>
    </location>
</feature>
<protein>
    <submittedName>
        <fullName evidence="10">M13 family metallopeptidase</fullName>
    </submittedName>
</protein>
<dbReference type="PROSITE" id="PS51885">
    <property type="entry name" value="NEPRILYSIN"/>
    <property type="match status" value="1"/>
</dbReference>
<dbReference type="PANTHER" id="PTHR11733">
    <property type="entry name" value="ZINC METALLOPROTEASE FAMILY M13 NEPRILYSIN-RELATED"/>
    <property type="match status" value="1"/>
</dbReference>
<dbReference type="Proteomes" id="UP000501802">
    <property type="component" value="Chromosome"/>
</dbReference>
<keyword evidence="5" id="KW-0378">Hydrolase</keyword>
<keyword evidence="7" id="KW-0482">Metalloprotease</keyword>
<sequence length="696" mass="79005">MNKQLIFLSAMTIAVSVKATDGTASRFYRNRPSYTIEGSKVPRPGVPPRKFIDPQNMDLSVKPGDNFYQYANGNWIRTNPIPASKTSWGSFNELREKSLDAMKSLLEEATKTTTRGRLYQMVGDYYTSGMDSVTLEKRGFDPIKSDLARIDKVNNKALFLDELAYQRTQGNGMLFGFGVTPDRKNVSKYLPQLAQGGTTLPDRDYYLKNDARSQKIRDAYHDNLVSMFALIGEEPTQASQDADVIMRMETAIAKAQMPRVEMRDPYKTYNKLTVSAFSQKTPGISWADQLTKYGAKGQDTVLVQSPAFFHSLDSLLTATPIEDLRTYMRWNILKNAAPYLSDAFVQQNFAFTKVLTGQKEQTPRWQRVSSLIDGTLSDLLGQLYVQSYFKPEAKQRMLALVDNLEASYKDHIKNLDWMSEDTKKKALVKLLAFKRKIGYPDKWKVYEGVVISRNDFYGNVKSANKWQYNHVLGRLGKPVDRTEWGMTPPTVNAQYSPVNNDISFPAAILQFPFFDFDADDAVNYGGIGAVIGHEMTHGFDDSGRQYDADGTLRDWWSKDDATKFKERADKVRDQFFGFKVLDSIKVNGQLTLGENLADLGGLAIAYDAFKKTPQGKSKTKIDGFTPDQRFFLSWAQVWRSNQLPESTAQRIMTDPHAPDVYRVNGPLSNIDAWYQAFAIQPGDKLYKPKEQRIKVW</sequence>
<dbReference type="SUPFAM" id="SSF55486">
    <property type="entry name" value="Metalloproteases ('zincins'), catalytic domain"/>
    <property type="match status" value="1"/>
</dbReference>
<keyword evidence="4" id="KW-0479">Metal-binding</keyword>
<comment type="similarity">
    <text evidence="2">Belongs to the peptidase M13 family.</text>
</comment>
<evidence type="ECO:0000259" key="9">
    <source>
        <dbReference type="Pfam" id="PF05649"/>
    </source>
</evidence>
<evidence type="ECO:0000256" key="5">
    <source>
        <dbReference type="ARBA" id="ARBA00022801"/>
    </source>
</evidence>
<dbReference type="InterPro" id="IPR024079">
    <property type="entry name" value="MetalloPept_cat_dom_sf"/>
</dbReference>
<dbReference type="Gene3D" id="1.10.1380.10">
    <property type="entry name" value="Neutral endopeptidase , domain2"/>
    <property type="match status" value="1"/>
</dbReference>
<dbReference type="PANTHER" id="PTHR11733:SF167">
    <property type="entry name" value="FI17812P1-RELATED"/>
    <property type="match status" value="1"/>
</dbReference>
<keyword evidence="3" id="KW-0645">Protease</keyword>
<dbReference type="InterPro" id="IPR000718">
    <property type="entry name" value="Peptidase_M13"/>
</dbReference>
<evidence type="ECO:0000256" key="7">
    <source>
        <dbReference type="ARBA" id="ARBA00023049"/>
    </source>
</evidence>
<evidence type="ECO:0000256" key="1">
    <source>
        <dbReference type="ARBA" id="ARBA00001947"/>
    </source>
</evidence>
<dbReference type="AlphaFoldDB" id="A0A6G9AFQ6"/>
<comment type="cofactor">
    <cofactor evidence="1">
        <name>Zn(2+)</name>
        <dbReference type="ChEBI" id="CHEBI:29105"/>
    </cofactor>
</comment>
<dbReference type="RefSeq" id="WP_167204334.1">
    <property type="nucleotide sequence ID" value="NZ_CP050063.1"/>
</dbReference>
<dbReference type="InterPro" id="IPR018497">
    <property type="entry name" value="Peptidase_M13_C"/>
</dbReference>
<dbReference type="PRINTS" id="PR00786">
    <property type="entry name" value="NEPRILYSIN"/>
</dbReference>
<dbReference type="CDD" id="cd08662">
    <property type="entry name" value="M13"/>
    <property type="match status" value="1"/>
</dbReference>
<evidence type="ECO:0000256" key="2">
    <source>
        <dbReference type="ARBA" id="ARBA00007357"/>
    </source>
</evidence>
<dbReference type="KEGG" id="spib:G8759_00870"/>
<dbReference type="InterPro" id="IPR008753">
    <property type="entry name" value="Peptidase_M13_N"/>
</dbReference>
<keyword evidence="6" id="KW-0862">Zinc</keyword>
<dbReference type="GO" id="GO:0016485">
    <property type="term" value="P:protein processing"/>
    <property type="evidence" value="ECO:0007669"/>
    <property type="project" value="TreeGrafter"/>
</dbReference>
<dbReference type="Pfam" id="PF01431">
    <property type="entry name" value="Peptidase_M13"/>
    <property type="match status" value="1"/>
</dbReference>
<accession>A0A6G9AFQ6</accession>
<evidence type="ECO:0000313" key="11">
    <source>
        <dbReference type="Proteomes" id="UP000501802"/>
    </source>
</evidence>
<organism evidence="10 11">
    <name type="scientific">Spirosoma aureum</name>
    <dbReference type="NCBI Taxonomy" id="2692134"/>
    <lineage>
        <taxon>Bacteria</taxon>
        <taxon>Pseudomonadati</taxon>
        <taxon>Bacteroidota</taxon>
        <taxon>Cytophagia</taxon>
        <taxon>Cytophagales</taxon>
        <taxon>Cytophagaceae</taxon>
        <taxon>Spirosoma</taxon>
    </lineage>
</organism>
<dbReference type="GO" id="GO:0004222">
    <property type="term" value="F:metalloendopeptidase activity"/>
    <property type="evidence" value="ECO:0007669"/>
    <property type="project" value="InterPro"/>
</dbReference>
<dbReference type="Pfam" id="PF05649">
    <property type="entry name" value="Peptidase_M13_N"/>
    <property type="match status" value="1"/>
</dbReference>